<dbReference type="EMBL" id="VORB01000001">
    <property type="protein sequence ID" value="TXC85438.1"/>
    <property type="molecule type" value="Genomic_DNA"/>
</dbReference>
<evidence type="ECO:0000256" key="3">
    <source>
        <dbReference type="ARBA" id="ARBA00023237"/>
    </source>
</evidence>
<dbReference type="InterPro" id="IPR050330">
    <property type="entry name" value="Bact_OuterMem_StrucFunc"/>
</dbReference>
<feature type="domain" description="OmpA-like" evidence="5">
    <location>
        <begin position="619"/>
        <end position="741"/>
    </location>
</feature>
<dbReference type="SUPFAM" id="SSF82171">
    <property type="entry name" value="DPP6 N-terminal domain-like"/>
    <property type="match status" value="1"/>
</dbReference>
<dbReference type="Proteomes" id="UP000321168">
    <property type="component" value="Unassembled WGS sequence"/>
</dbReference>
<gene>
    <name evidence="6" type="ORF">FRX97_02075</name>
</gene>
<dbReference type="InterPro" id="IPR008969">
    <property type="entry name" value="CarboxyPept-like_regulatory"/>
</dbReference>
<protein>
    <submittedName>
        <fullName evidence="6">OmpA family protein</fullName>
    </submittedName>
</protein>
<keyword evidence="7" id="KW-1185">Reference proteome</keyword>
<evidence type="ECO:0000256" key="1">
    <source>
        <dbReference type="ARBA" id="ARBA00004442"/>
    </source>
</evidence>
<proteinExistence type="predicted"/>
<dbReference type="Pfam" id="PF00691">
    <property type="entry name" value="OmpA"/>
    <property type="match status" value="1"/>
</dbReference>
<dbReference type="SUPFAM" id="SSF49464">
    <property type="entry name" value="Carboxypeptidase regulatory domain-like"/>
    <property type="match status" value="1"/>
</dbReference>
<dbReference type="SUPFAM" id="SSF48452">
    <property type="entry name" value="TPR-like"/>
    <property type="match status" value="1"/>
</dbReference>
<dbReference type="Pfam" id="PF07676">
    <property type="entry name" value="PD40"/>
    <property type="match status" value="3"/>
</dbReference>
<reference evidence="6 7" key="1">
    <citation type="submission" date="2019-08" db="EMBL/GenBank/DDBJ databases">
        <title>Genome of Luteibaculum oceani JCM 18817.</title>
        <authorList>
            <person name="Bowman J.P."/>
        </authorList>
    </citation>
    <scope>NUCLEOTIDE SEQUENCE [LARGE SCALE GENOMIC DNA]</scope>
    <source>
        <strain evidence="6 7">JCM 18817</strain>
    </source>
</reference>
<dbReference type="InterPro" id="IPR011042">
    <property type="entry name" value="6-blade_b-propeller_TolB-like"/>
</dbReference>
<keyword evidence="2 4" id="KW-0472">Membrane</keyword>
<dbReference type="SUPFAM" id="SSF49478">
    <property type="entry name" value="Cna protein B-type domain"/>
    <property type="match status" value="1"/>
</dbReference>
<accession>A0A5C6VPX4</accession>
<dbReference type="RefSeq" id="WP_147012877.1">
    <property type="nucleotide sequence ID" value="NZ_VORB01000001.1"/>
</dbReference>
<comment type="caution">
    <text evidence="6">The sequence shown here is derived from an EMBL/GenBank/DDBJ whole genome shotgun (WGS) entry which is preliminary data.</text>
</comment>
<dbReference type="Gene3D" id="1.25.40.10">
    <property type="entry name" value="Tetratricopeptide repeat domain"/>
    <property type="match status" value="1"/>
</dbReference>
<evidence type="ECO:0000256" key="4">
    <source>
        <dbReference type="PROSITE-ProRule" id="PRU00473"/>
    </source>
</evidence>
<dbReference type="GO" id="GO:0009279">
    <property type="term" value="C:cell outer membrane"/>
    <property type="evidence" value="ECO:0007669"/>
    <property type="project" value="UniProtKB-SubCell"/>
</dbReference>
<organism evidence="6 7">
    <name type="scientific">Luteibaculum oceani</name>
    <dbReference type="NCBI Taxonomy" id="1294296"/>
    <lineage>
        <taxon>Bacteria</taxon>
        <taxon>Pseudomonadati</taxon>
        <taxon>Bacteroidota</taxon>
        <taxon>Flavobacteriia</taxon>
        <taxon>Flavobacteriales</taxon>
        <taxon>Luteibaculaceae</taxon>
        <taxon>Luteibaculum</taxon>
    </lineage>
</organism>
<evidence type="ECO:0000259" key="5">
    <source>
        <dbReference type="PROSITE" id="PS51123"/>
    </source>
</evidence>
<evidence type="ECO:0000313" key="6">
    <source>
        <dbReference type="EMBL" id="TXC85438.1"/>
    </source>
</evidence>
<comment type="subcellular location">
    <subcellularLocation>
        <location evidence="1">Cell outer membrane</location>
    </subcellularLocation>
</comment>
<dbReference type="PROSITE" id="PS51123">
    <property type="entry name" value="OMPA_2"/>
    <property type="match status" value="1"/>
</dbReference>
<dbReference type="InterPro" id="IPR006665">
    <property type="entry name" value="OmpA-like"/>
</dbReference>
<dbReference type="CDD" id="cd07185">
    <property type="entry name" value="OmpA_C-like"/>
    <property type="match status" value="1"/>
</dbReference>
<dbReference type="Gene3D" id="2.120.10.30">
    <property type="entry name" value="TolB, C-terminal domain"/>
    <property type="match status" value="1"/>
</dbReference>
<dbReference type="Gene3D" id="3.30.1330.60">
    <property type="entry name" value="OmpA-like domain"/>
    <property type="match status" value="1"/>
</dbReference>
<evidence type="ECO:0000256" key="2">
    <source>
        <dbReference type="ARBA" id="ARBA00023136"/>
    </source>
</evidence>
<dbReference type="SUPFAM" id="SSF103088">
    <property type="entry name" value="OmpA-like"/>
    <property type="match status" value="1"/>
</dbReference>
<keyword evidence="3" id="KW-0998">Cell outer membrane</keyword>
<dbReference type="OrthoDB" id="9809364at2"/>
<dbReference type="PRINTS" id="PR01021">
    <property type="entry name" value="OMPADOMAIN"/>
</dbReference>
<dbReference type="InterPro" id="IPR011990">
    <property type="entry name" value="TPR-like_helical_dom_sf"/>
</dbReference>
<dbReference type="InterPro" id="IPR011659">
    <property type="entry name" value="WD40"/>
</dbReference>
<dbReference type="InterPro" id="IPR036737">
    <property type="entry name" value="OmpA-like_sf"/>
</dbReference>
<sequence length="742" mass="82909">MTSSTEVAVLDHQDISNHSNMNLTKRLAVVLAILISSAAFGQFKLLDRANQLFEDEAYFKAAQLYLDIAYTKDRVPDEAIHNLAYCFNQMRDFEQAEVWYAQAVQLRSRTPMEVYYYAQMLKANGKYAEANNWMRLFQELKPEDTRGVMHNSAGDYVRKLSPIVHPYKISNAEVNTEGPDFGAAFFGENSVVFSSSGYENPAILRTWAYNGGEFLDLYVSDRVAGGALTTPELLSKSLNTKFHEGSASFSADGLQIYFTRGGEYTRSRSGKPKLKIYRATLAGNDFVNIEPLPFNSDEFNVAHPSLTKDGNKLYFASDMPGGYGGYDIYEVEYDRGFWGRPKNLGPTVNTEGNETFPFIHESNELYFASDGHVGLGGLDIFKVKYSRGVWRGVENMKKPINSSRDDFAFVTDSAKTFGYFSSNRKGGVGGDDIYAFIFDEQSEVYVLNGQVIDQNDFTVPNVTVYVKNADGAVLGRSVADEDGYFTFTLNRQEQYTLMTEGGNYTQTEVNVPVFPAGEVKNMTVRVEKNNLMAKGIIREVGSSIKLAGVEMTLIKSSSQQIQKTLTGPDGKFSFILDPNSTYTLKAAKPGFMAKSKIFSTAGQDVNRPIQVDDIFLERIRVNQVIEIPNVYYELGKWNITADAGKQLDKVVEFMQDNPSVSIELSSHTDSRGDANYNMELSQKRAQSAVDYIVSRGISVERILAKGYGEEKLKNNCSDGVACTEAEHKQNRRTEIRVIAINE</sequence>
<dbReference type="InterPro" id="IPR006664">
    <property type="entry name" value="OMP_bac"/>
</dbReference>
<dbReference type="PANTHER" id="PTHR30329">
    <property type="entry name" value="STATOR ELEMENT OF FLAGELLAR MOTOR COMPLEX"/>
    <property type="match status" value="1"/>
</dbReference>
<evidence type="ECO:0000313" key="7">
    <source>
        <dbReference type="Proteomes" id="UP000321168"/>
    </source>
</evidence>
<dbReference type="Pfam" id="PF13620">
    <property type="entry name" value="CarboxypepD_reg"/>
    <property type="match status" value="1"/>
</dbReference>
<dbReference type="PANTHER" id="PTHR30329:SF21">
    <property type="entry name" value="LIPOPROTEIN YIAD-RELATED"/>
    <property type="match status" value="1"/>
</dbReference>
<dbReference type="AlphaFoldDB" id="A0A5C6VPX4"/>
<name>A0A5C6VPX4_9FLAO</name>